<proteinExistence type="predicted"/>
<dbReference type="RefSeq" id="WP_052379461.1">
    <property type="nucleotide sequence ID" value="NZ_BBIO01000014.1"/>
</dbReference>
<keyword evidence="1" id="KW-1133">Transmembrane helix</keyword>
<comment type="caution">
    <text evidence="2">The sequence shown here is derived from an EMBL/GenBank/DDBJ whole genome shotgun (WGS) entry which is preliminary data.</text>
</comment>
<dbReference type="Pfam" id="PF14345">
    <property type="entry name" value="GDYXXLXY"/>
    <property type="match status" value="1"/>
</dbReference>
<evidence type="ECO:0000313" key="2">
    <source>
        <dbReference type="EMBL" id="GAK46032.1"/>
    </source>
</evidence>
<dbReference type="EMBL" id="BBIO01000014">
    <property type="protein sequence ID" value="GAK46032.1"/>
    <property type="molecule type" value="Genomic_DNA"/>
</dbReference>
<protein>
    <submittedName>
        <fullName evidence="2">Conserved protein</fullName>
    </submittedName>
</protein>
<dbReference type="Proteomes" id="UP000028702">
    <property type="component" value="Unassembled WGS sequence"/>
</dbReference>
<keyword evidence="1" id="KW-0472">Membrane</keyword>
<dbReference type="eggNOG" id="COG4929">
    <property type="taxonomic scope" value="Bacteria"/>
</dbReference>
<dbReference type="AlphaFoldDB" id="A0A081BDB4"/>
<organism evidence="2 3">
    <name type="scientific">Tepidicaulis marinus</name>
    <dbReference type="NCBI Taxonomy" id="1333998"/>
    <lineage>
        <taxon>Bacteria</taxon>
        <taxon>Pseudomonadati</taxon>
        <taxon>Pseudomonadota</taxon>
        <taxon>Alphaproteobacteria</taxon>
        <taxon>Hyphomicrobiales</taxon>
        <taxon>Parvibaculaceae</taxon>
        <taxon>Tepidicaulis</taxon>
    </lineage>
</organism>
<dbReference type="InterPro" id="IPR025833">
    <property type="entry name" value="GDYXXLXY"/>
</dbReference>
<name>A0A081BDB4_9HYPH</name>
<gene>
    <name evidence="2" type="ORF">M2A_2531</name>
</gene>
<sequence length="210" mass="23386">MSFIDKQIKGLQSPAPRARGTFALAVAAIFLAQALFLGAMIWDRMALLRSGTEVTLAIEPVDPRDLFRGDYVVLTYDISRLEESKLAGDNGFEEGDEVWVTLEEQDGLWQAAALYRAAPDDGIFIKGRVDYAIGARPRTVEEEEPCENCRMLTLFYGIESYFVPEGTGWDLEEQRNENRLAARIALGSDGEAAIKGLLLDGELIYEEPLF</sequence>
<keyword evidence="1" id="KW-0812">Transmembrane</keyword>
<evidence type="ECO:0000313" key="3">
    <source>
        <dbReference type="Proteomes" id="UP000028702"/>
    </source>
</evidence>
<feature type="transmembrane region" description="Helical" evidence="1">
    <location>
        <begin position="21"/>
        <end position="42"/>
    </location>
</feature>
<dbReference type="STRING" id="1333998.M2A_2531"/>
<evidence type="ECO:0000256" key="1">
    <source>
        <dbReference type="SAM" id="Phobius"/>
    </source>
</evidence>
<keyword evidence="3" id="KW-1185">Reference proteome</keyword>
<accession>A0A081BDB4</accession>
<reference evidence="2 3" key="1">
    <citation type="submission" date="2014-07" db="EMBL/GenBank/DDBJ databases">
        <title>Tepidicaulis marinum gen. nov., sp. nov., a novel marine bacterium denitrifying nitrate to nitrous oxide strictly under microaerobic conditions.</title>
        <authorList>
            <person name="Takeuchi M."/>
            <person name="Yamagishi T."/>
            <person name="Kamagata Y."/>
            <person name="Oshima K."/>
            <person name="Hattori M."/>
            <person name="Katayama T."/>
            <person name="Hanada S."/>
            <person name="Tamaki H."/>
            <person name="Marumo K."/>
            <person name="Maeda H."/>
            <person name="Nedachi M."/>
            <person name="Iwasaki W."/>
            <person name="Suwa Y."/>
            <person name="Sakata S."/>
        </authorList>
    </citation>
    <scope>NUCLEOTIDE SEQUENCE [LARGE SCALE GENOMIC DNA]</scope>
    <source>
        <strain evidence="2 3">MA2</strain>
    </source>
</reference>